<dbReference type="FunFam" id="3.80.10.10:FF:002865">
    <property type="entry name" value="AGAP005805-PA"/>
    <property type="match status" value="1"/>
</dbReference>
<dbReference type="SUPFAM" id="SSF52047">
    <property type="entry name" value="RNI-like"/>
    <property type="match status" value="1"/>
</dbReference>
<dbReference type="OMA" id="WRRVVWC"/>
<sequence>MSETNFSHLSAARRTVPQLVVNRAERDLSNAFRVWTPSTQTQRLASESSRTLFVEHMMFRGDKKGRPFQFEVAAPEVNSSVPKRLATIVVEFLVENFNGGPEPFGLSCCQRDEFGSMLSTELHLLKIIDLQIESFWRRVVWCCSGDVLSFYECESNPNTNWKRAGVELKLAQLIEQQDPRYWELEDLEDTVKKAAPFVEHLSISQLMPFPSVEPLEEYEAYRMYNPPDAVCHHGSLAMLGHLDNLTSLSLVFGVNHWTKPYRVRYSKFSLADIENLAIALRKLGKLKSFTLTRSRMDAEKLATLVESFTHLPLESLDFSHCQLGNGCGAVLGRFLSRFGPTLKRLNLAGNRLDALELDQLCPGLAVYKGVVDKLDLSYNPIGAAGVLILGGALKGTPQLSELNFTGCLMGAEGSFRTIQLLSFHTPLRRVTLNCVPISPEGQRKLVQVLLENKQIEEVEIQECGLIPEFRTKHQMMNSVEQKSGEQQQACTNSIQECSQGFALVPHKDCTLEES</sequence>
<evidence type="ECO:0000313" key="3">
    <source>
        <dbReference type="Proteomes" id="UP000030765"/>
    </source>
</evidence>
<keyword evidence="3" id="KW-1185">Reference proteome</keyword>
<dbReference type="EMBL" id="KE525339">
    <property type="protein sequence ID" value="KFB48271.1"/>
    <property type="molecule type" value="Genomic_DNA"/>
</dbReference>
<evidence type="ECO:0000313" key="2">
    <source>
        <dbReference type="EnsemblMetazoa" id="ASIC016397-PA"/>
    </source>
</evidence>
<dbReference type="GO" id="GO:0044782">
    <property type="term" value="P:cilium organization"/>
    <property type="evidence" value="ECO:0007669"/>
    <property type="project" value="TreeGrafter"/>
</dbReference>
<dbReference type="VEuPathDB" id="VectorBase:ASIS016414"/>
<name>A0A084WDH7_ANOSI</name>
<dbReference type="OrthoDB" id="341587at2759"/>
<protein>
    <submittedName>
        <fullName evidence="1">AGAP005805-PA-like protein</fullName>
    </submittedName>
</protein>
<dbReference type="AlphaFoldDB" id="A0A084WDH7"/>
<dbReference type="EMBL" id="ATLV01023015">
    <property type="status" value="NOT_ANNOTATED_CDS"/>
    <property type="molecule type" value="Genomic_DNA"/>
</dbReference>
<evidence type="ECO:0000313" key="1">
    <source>
        <dbReference type="EMBL" id="KFB48271.1"/>
    </source>
</evidence>
<dbReference type="Proteomes" id="UP000030765">
    <property type="component" value="Unassembled WGS sequence"/>
</dbReference>
<dbReference type="Pfam" id="PF13516">
    <property type="entry name" value="LRR_6"/>
    <property type="match status" value="1"/>
</dbReference>
<dbReference type="InterPro" id="IPR001611">
    <property type="entry name" value="Leu-rich_rpt"/>
</dbReference>
<reference evidence="2" key="2">
    <citation type="submission" date="2020-05" db="UniProtKB">
        <authorList>
            <consortium name="EnsemblMetazoa"/>
        </authorList>
    </citation>
    <scope>IDENTIFICATION</scope>
</reference>
<dbReference type="GO" id="GO:0036064">
    <property type="term" value="C:ciliary basal body"/>
    <property type="evidence" value="ECO:0007669"/>
    <property type="project" value="TreeGrafter"/>
</dbReference>
<dbReference type="STRING" id="74873.A0A084WDH7"/>
<proteinExistence type="predicted"/>
<reference evidence="1 3" key="1">
    <citation type="journal article" date="2014" name="BMC Genomics">
        <title>Genome sequence of Anopheles sinensis provides insight into genetics basis of mosquito competence for malaria parasites.</title>
        <authorList>
            <person name="Zhou D."/>
            <person name="Zhang D."/>
            <person name="Ding G."/>
            <person name="Shi L."/>
            <person name="Hou Q."/>
            <person name="Ye Y."/>
            <person name="Xu Y."/>
            <person name="Zhou H."/>
            <person name="Xiong C."/>
            <person name="Li S."/>
            <person name="Yu J."/>
            <person name="Hong S."/>
            <person name="Yu X."/>
            <person name="Zou P."/>
            <person name="Chen C."/>
            <person name="Chang X."/>
            <person name="Wang W."/>
            <person name="Lv Y."/>
            <person name="Sun Y."/>
            <person name="Ma L."/>
            <person name="Shen B."/>
            <person name="Zhu C."/>
        </authorList>
    </citation>
    <scope>NUCLEOTIDE SEQUENCE [LARGE SCALE GENOMIC DNA]</scope>
</reference>
<dbReference type="EnsemblMetazoa" id="ASIC016397-RA">
    <property type="protein sequence ID" value="ASIC016397-PA"/>
    <property type="gene ID" value="ASIC016397"/>
</dbReference>
<dbReference type="PANTHER" id="PTHR24110:SF3">
    <property type="entry name" value="CENTROSOMAL PROTEIN OF 78 KDA"/>
    <property type="match status" value="1"/>
</dbReference>
<gene>
    <name evidence="1" type="ORF">ZHAS_00016397</name>
</gene>
<dbReference type="PANTHER" id="PTHR24110">
    <property type="entry name" value="CENTROSOMAL PROTEIN OF 78 KDA"/>
    <property type="match status" value="1"/>
</dbReference>
<dbReference type="SMART" id="SM00368">
    <property type="entry name" value="LRR_RI"/>
    <property type="match status" value="4"/>
</dbReference>
<dbReference type="Gene3D" id="3.80.10.10">
    <property type="entry name" value="Ribonuclease Inhibitor"/>
    <property type="match status" value="1"/>
</dbReference>
<dbReference type="InterPro" id="IPR032675">
    <property type="entry name" value="LRR_dom_sf"/>
</dbReference>
<organism evidence="1">
    <name type="scientific">Anopheles sinensis</name>
    <name type="common">Mosquito</name>
    <dbReference type="NCBI Taxonomy" id="74873"/>
    <lineage>
        <taxon>Eukaryota</taxon>
        <taxon>Metazoa</taxon>
        <taxon>Ecdysozoa</taxon>
        <taxon>Arthropoda</taxon>
        <taxon>Hexapoda</taxon>
        <taxon>Insecta</taxon>
        <taxon>Pterygota</taxon>
        <taxon>Neoptera</taxon>
        <taxon>Endopterygota</taxon>
        <taxon>Diptera</taxon>
        <taxon>Nematocera</taxon>
        <taxon>Culicoidea</taxon>
        <taxon>Culicidae</taxon>
        <taxon>Anophelinae</taxon>
        <taxon>Anopheles</taxon>
    </lineage>
</organism>
<accession>A0A084WDH7</accession>
<dbReference type="VEuPathDB" id="VectorBase:ASIC016397"/>
<dbReference type="GO" id="GO:0005813">
    <property type="term" value="C:centrosome"/>
    <property type="evidence" value="ECO:0007669"/>
    <property type="project" value="TreeGrafter"/>
</dbReference>